<dbReference type="AlphaFoldDB" id="A0A1F5P2W9"/>
<organism evidence="1 2">
    <name type="scientific">Candidatus Doudnabacteria bacterium RIFCSPHIGHO2_01_FULL_49_9</name>
    <dbReference type="NCBI Taxonomy" id="1817827"/>
    <lineage>
        <taxon>Bacteria</taxon>
        <taxon>Candidatus Doudnaibacteriota</taxon>
    </lineage>
</organism>
<name>A0A1F5P2W9_9BACT</name>
<dbReference type="EMBL" id="MFEN01000020">
    <property type="protein sequence ID" value="OGE84277.1"/>
    <property type="molecule type" value="Genomic_DNA"/>
</dbReference>
<gene>
    <name evidence="1" type="ORF">A2846_03025</name>
</gene>
<evidence type="ECO:0000313" key="1">
    <source>
        <dbReference type="EMBL" id="OGE84277.1"/>
    </source>
</evidence>
<evidence type="ECO:0000313" key="2">
    <source>
        <dbReference type="Proteomes" id="UP000176339"/>
    </source>
</evidence>
<sequence length="59" mass="7400">MHVVTRGRWDRRDWVETIISRQGKEIGRKWSRNYLGLVKFEIEGTRYFLIVFRIKFRIW</sequence>
<protein>
    <submittedName>
        <fullName evidence="1">Uncharacterized protein</fullName>
    </submittedName>
</protein>
<comment type="caution">
    <text evidence="1">The sequence shown here is derived from an EMBL/GenBank/DDBJ whole genome shotgun (WGS) entry which is preliminary data.</text>
</comment>
<dbReference type="Proteomes" id="UP000176339">
    <property type="component" value="Unassembled WGS sequence"/>
</dbReference>
<proteinExistence type="predicted"/>
<accession>A0A1F5P2W9</accession>
<reference evidence="1 2" key="1">
    <citation type="journal article" date="2016" name="Nat. Commun.">
        <title>Thousands of microbial genomes shed light on interconnected biogeochemical processes in an aquifer system.</title>
        <authorList>
            <person name="Anantharaman K."/>
            <person name="Brown C.T."/>
            <person name="Hug L.A."/>
            <person name="Sharon I."/>
            <person name="Castelle C.J."/>
            <person name="Probst A.J."/>
            <person name="Thomas B.C."/>
            <person name="Singh A."/>
            <person name="Wilkins M.J."/>
            <person name="Karaoz U."/>
            <person name="Brodie E.L."/>
            <person name="Williams K.H."/>
            <person name="Hubbard S.S."/>
            <person name="Banfield J.F."/>
        </authorList>
    </citation>
    <scope>NUCLEOTIDE SEQUENCE [LARGE SCALE GENOMIC DNA]</scope>
</reference>